<gene>
    <name evidence="1" type="ORF">H257_18359</name>
</gene>
<dbReference type="EMBL" id="KI913270">
    <property type="protein sequence ID" value="ETV64811.1"/>
    <property type="molecule type" value="Genomic_DNA"/>
</dbReference>
<protein>
    <submittedName>
        <fullName evidence="1">Uncharacterized protein</fullName>
    </submittedName>
</protein>
<name>W4FD96_APHAT</name>
<evidence type="ECO:0000313" key="1">
    <source>
        <dbReference type="EMBL" id="ETV64811.1"/>
    </source>
</evidence>
<dbReference type="PANTHER" id="PTHR38666:SF2">
    <property type="entry name" value="FLAGELLAR ASSOCIATED PROTEIN"/>
    <property type="match status" value="1"/>
</dbReference>
<dbReference type="RefSeq" id="XP_009845701.1">
    <property type="nucleotide sequence ID" value="XM_009847399.1"/>
</dbReference>
<organism evidence="1">
    <name type="scientific">Aphanomyces astaci</name>
    <name type="common">Crayfish plague agent</name>
    <dbReference type="NCBI Taxonomy" id="112090"/>
    <lineage>
        <taxon>Eukaryota</taxon>
        <taxon>Sar</taxon>
        <taxon>Stramenopiles</taxon>
        <taxon>Oomycota</taxon>
        <taxon>Saprolegniomycetes</taxon>
        <taxon>Saprolegniales</taxon>
        <taxon>Verrucalvaceae</taxon>
        <taxon>Aphanomyces</taxon>
    </lineage>
</organism>
<proteinExistence type="predicted"/>
<dbReference type="Pfam" id="PF11539">
    <property type="entry name" value="DUF3228"/>
    <property type="match status" value="1"/>
</dbReference>
<reference evidence="1" key="1">
    <citation type="submission" date="2013-12" db="EMBL/GenBank/DDBJ databases">
        <title>The Genome Sequence of Aphanomyces astaci APO3.</title>
        <authorList>
            <consortium name="The Broad Institute Genomics Platform"/>
            <person name="Russ C."/>
            <person name="Tyler B."/>
            <person name="van West P."/>
            <person name="Dieguez-Uribeondo J."/>
            <person name="Young S.K."/>
            <person name="Zeng Q."/>
            <person name="Gargeya S."/>
            <person name="Fitzgerald M."/>
            <person name="Abouelleil A."/>
            <person name="Alvarado L."/>
            <person name="Chapman S.B."/>
            <person name="Gainer-Dewar J."/>
            <person name="Goldberg J."/>
            <person name="Griggs A."/>
            <person name="Gujja S."/>
            <person name="Hansen M."/>
            <person name="Howarth C."/>
            <person name="Imamovic A."/>
            <person name="Ireland A."/>
            <person name="Larimer J."/>
            <person name="McCowan C."/>
            <person name="Murphy C."/>
            <person name="Pearson M."/>
            <person name="Poon T.W."/>
            <person name="Priest M."/>
            <person name="Roberts A."/>
            <person name="Saif S."/>
            <person name="Shea T."/>
            <person name="Sykes S."/>
            <person name="Wortman J."/>
            <person name="Nusbaum C."/>
            <person name="Birren B."/>
        </authorList>
    </citation>
    <scope>NUCLEOTIDE SEQUENCE [LARGE SCALE GENOMIC DNA]</scope>
    <source>
        <strain evidence="1">APO3</strain>
    </source>
</reference>
<dbReference type="InterPro" id="IPR021610">
    <property type="entry name" value="DUF3228"/>
</dbReference>
<dbReference type="GeneID" id="20820355"/>
<dbReference type="AlphaFoldDB" id="W4FD96"/>
<sequence length="247" mass="27797">MAALLLLRRVTATSSKSAFILRHYGAANRRFLSNDVAEDAPVRQKVRADFPTFTLDAFALRQFDDPAYAGTIVNYDKDVFEAKINEFFEAGECDLVDGYAPFCKHLFVPNFINARIPTVPITNKSVHLLQSGYISRVPEELPVLTRWFPSHSVTPETAKYLDIVLYSREQVRLENAAMGKPIDSTDSPWRIVGIKAQVVDYELPMEPMAVLRNALGTDAGGSGVALDKDKYLKSVEYWSQHAHIKYH</sequence>
<dbReference type="PANTHER" id="PTHR38666">
    <property type="match status" value="1"/>
</dbReference>
<dbReference type="Gene3D" id="3.30.2310.50">
    <property type="entry name" value="Protein of unknown function (DUF3228), domain 1"/>
    <property type="match status" value="2"/>
</dbReference>
<dbReference type="STRING" id="112090.W4FD96"/>
<accession>W4FD96</accession>
<dbReference type="OrthoDB" id="415460at2759"/>
<dbReference type="VEuPathDB" id="FungiDB:H257_18359"/>